<evidence type="ECO:0000256" key="2">
    <source>
        <dbReference type="ARBA" id="ARBA00022803"/>
    </source>
</evidence>
<dbReference type="EMBL" id="JACXSS010000001">
    <property type="protein sequence ID" value="MBD9354541.1"/>
    <property type="molecule type" value="Genomic_DNA"/>
</dbReference>
<gene>
    <name evidence="5" type="ORF">IE877_01355</name>
</gene>
<feature type="repeat" description="TPR" evidence="3">
    <location>
        <begin position="82"/>
        <end position="115"/>
    </location>
</feature>
<evidence type="ECO:0000259" key="4">
    <source>
        <dbReference type="Pfam" id="PF08241"/>
    </source>
</evidence>
<sequence>MEIENQASEQELDLDYALAAAIRLHQTGQLGEAEALYRAILEAFPQCVEALHFFGLLLHQKGNNDAAIQSIKQALVAAPAYSDAYNNLGNIYHKLEKFEEAAEAYSKALDLDPNNAAAYSNFGIVLGHLSRFEEAIEAFTMAVTIMPDNSEFYRNLGNVFKKQGDFAKAAASYRQVLGLKPYISESYENLCVVLYLQGSVEEAIHLVKQWLEHDPKNPLALHRLESYTGELSLPRASDEYICKTFDSFSDSFDMVLKRLEYKAPFLVADAVKEIYQVADRALTILDAGCGTGLCGPLLKPFASRIIGVDLSGKMLEKAERRGCYEQLVQSELTAFIESHPASYDVIVSADTLVYFGDLGPVCTAVARSLLPGGHFVFTVERIEDNLAGEYKIHPHGRFSHTDEYLRNVIKSAGLVLQKLDKVMLRYEVGEPVNGFLVVANSELYR</sequence>
<dbReference type="Pfam" id="PF08241">
    <property type="entry name" value="Methyltransf_11"/>
    <property type="match status" value="1"/>
</dbReference>
<dbReference type="Gene3D" id="3.40.50.150">
    <property type="entry name" value="Vaccinia Virus protein VP39"/>
    <property type="match status" value="1"/>
</dbReference>
<dbReference type="Pfam" id="PF13432">
    <property type="entry name" value="TPR_16"/>
    <property type="match status" value="1"/>
</dbReference>
<keyword evidence="6" id="KW-1185">Reference proteome</keyword>
<keyword evidence="2 3" id="KW-0802">TPR repeat</keyword>
<keyword evidence="1" id="KW-0677">Repeat</keyword>
<dbReference type="InterPro" id="IPR011990">
    <property type="entry name" value="TPR-like_helical_dom_sf"/>
</dbReference>
<dbReference type="Pfam" id="PF00515">
    <property type="entry name" value="TPR_1"/>
    <property type="match status" value="1"/>
</dbReference>
<organism evidence="5 6">
    <name type="scientific">Methylomonas albis</name>
    <dbReference type="NCBI Taxonomy" id="1854563"/>
    <lineage>
        <taxon>Bacteria</taxon>
        <taxon>Pseudomonadati</taxon>
        <taxon>Pseudomonadota</taxon>
        <taxon>Gammaproteobacteria</taxon>
        <taxon>Methylococcales</taxon>
        <taxon>Methylococcaceae</taxon>
        <taxon>Methylomonas</taxon>
    </lineage>
</organism>
<name>A0ABR9CUV3_9GAMM</name>
<dbReference type="Pfam" id="PF13424">
    <property type="entry name" value="TPR_12"/>
    <property type="match status" value="1"/>
</dbReference>
<evidence type="ECO:0000256" key="3">
    <source>
        <dbReference type="PROSITE-ProRule" id="PRU00339"/>
    </source>
</evidence>
<feature type="repeat" description="TPR" evidence="3">
    <location>
        <begin position="116"/>
        <end position="149"/>
    </location>
</feature>
<evidence type="ECO:0000256" key="1">
    <source>
        <dbReference type="ARBA" id="ARBA00022737"/>
    </source>
</evidence>
<dbReference type="RefSeq" id="WP_192372523.1">
    <property type="nucleotide sequence ID" value="NZ_CAJHIV010000001.1"/>
</dbReference>
<dbReference type="InterPro" id="IPR019734">
    <property type="entry name" value="TPR_rpt"/>
</dbReference>
<dbReference type="InterPro" id="IPR029063">
    <property type="entry name" value="SAM-dependent_MTases_sf"/>
</dbReference>
<dbReference type="PROSITE" id="PS50005">
    <property type="entry name" value="TPR"/>
    <property type="match status" value="3"/>
</dbReference>
<accession>A0ABR9CUV3</accession>
<dbReference type="SMART" id="SM00028">
    <property type="entry name" value="TPR"/>
    <property type="match status" value="5"/>
</dbReference>
<dbReference type="Gene3D" id="1.25.40.10">
    <property type="entry name" value="Tetratricopeptide repeat domain"/>
    <property type="match status" value="2"/>
</dbReference>
<dbReference type="Proteomes" id="UP000652176">
    <property type="component" value="Unassembled WGS sequence"/>
</dbReference>
<feature type="domain" description="Methyltransferase type 11" evidence="4">
    <location>
        <begin position="285"/>
        <end position="377"/>
    </location>
</feature>
<comment type="caution">
    <text evidence="5">The sequence shown here is derived from an EMBL/GenBank/DDBJ whole genome shotgun (WGS) entry which is preliminary data.</text>
</comment>
<evidence type="ECO:0000313" key="6">
    <source>
        <dbReference type="Proteomes" id="UP000652176"/>
    </source>
</evidence>
<proteinExistence type="predicted"/>
<protein>
    <submittedName>
        <fullName evidence="5">Tetratricopeptide repeat protein</fullName>
    </submittedName>
</protein>
<dbReference type="SUPFAM" id="SSF48452">
    <property type="entry name" value="TPR-like"/>
    <property type="match status" value="1"/>
</dbReference>
<dbReference type="SUPFAM" id="SSF53335">
    <property type="entry name" value="S-adenosyl-L-methionine-dependent methyltransferases"/>
    <property type="match status" value="1"/>
</dbReference>
<dbReference type="InterPro" id="IPR051685">
    <property type="entry name" value="Ycf3/AcsC/BcsC/TPR_MFPF"/>
</dbReference>
<dbReference type="CDD" id="cd02440">
    <property type="entry name" value="AdoMet_MTases"/>
    <property type="match status" value="1"/>
</dbReference>
<dbReference type="InterPro" id="IPR013216">
    <property type="entry name" value="Methyltransf_11"/>
</dbReference>
<dbReference type="PANTHER" id="PTHR44943:SF8">
    <property type="entry name" value="TPR REPEAT-CONTAINING PROTEIN MJ0263"/>
    <property type="match status" value="1"/>
</dbReference>
<feature type="repeat" description="TPR" evidence="3">
    <location>
        <begin position="150"/>
        <end position="183"/>
    </location>
</feature>
<dbReference type="PROSITE" id="PS50293">
    <property type="entry name" value="TPR_REGION"/>
    <property type="match status" value="3"/>
</dbReference>
<reference evidence="5 6" key="1">
    <citation type="submission" date="2020-09" db="EMBL/GenBank/DDBJ databases">
        <title>Methylomonas albis sp. nov. and Methylomonas fluvii sp. nov.: Two cold-adapted methanotrophs from the River Elbe and an amended description of Methylovulum psychrotolerans strain Eb1.</title>
        <authorList>
            <person name="Bussmann I.K."/>
            <person name="Klings K.-W."/>
            <person name="Warnstedt J."/>
            <person name="Hoppert M."/>
            <person name="Saborowski A."/>
            <person name="Horn F."/>
            <person name="Liebner S."/>
        </authorList>
    </citation>
    <scope>NUCLEOTIDE SEQUENCE [LARGE SCALE GENOMIC DNA]</scope>
    <source>
        <strain evidence="5 6">EbA</strain>
    </source>
</reference>
<evidence type="ECO:0000313" key="5">
    <source>
        <dbReference type="EMBL" id="MBD9354541.1"/>
    </source>
</evidence>
<dbReference type="PANTHER" id="PTHR44943">
    <property type="entry name" value="CELLULOSE SYNTHASE OPERON PROTEIN C"/>
    <property type="match status" value="1"/>
</dbReference>